<evidence type="ECO:0000256" key="6">
    <source>
        <dbReference type="ARBA" id="ARBA00023180"/>
    </source>
</evidence>
<dbReference type="PANTHER" id="PTHR22762">
    <property type="entry name" value="ALPHA-GLUCOSIDASE"/>
    <property type="match status" value="1"/>
</dbReference>
<feature type="domain" description="Glycoside hydrolase family 31 N-terminal" evidence="13">
    <location>
        <begin position="111"/>
        <end position="244"/>
    </location>
</feature>
<feature type="domain" description="Glycoside hydrolase family 31 TIM barrel" evidence="12">
    <location>
        <begin position="288"/>
        <end position="675"/>
    </location>
</feature>
<sequence>MFKKLLALVFITQFIHCQQQSIDDYKQNYGLYNNVYNFPNYSTTTDAAGYSVVENLTKRGENGLEMSLLLKRNVSFYGQAIHDLIVKVDYETSERIHVKIYDKEQKQIQVPDSPLGLVRPPIQNTGGNRRKKTTGNYEFKYTNDPHFGFQITRKSDNAILFDTMSFPLVFEDQYLELSTRLPDTNIYGIGETIAPFRRTHNVTTLWPRDAHDKYQNMYGAQPFYIDIRNNGTASGTFLLNAHGMDIVTTKDRITYKAIGGVLDFYFFVPNDGLPNSVVQAYTTLVGKPMMPSLWMLGYQNCRYKYPDIDHVEQVVRLHKEHSIPLETQWIDIDYMDAWKDFTFDSVHFPRERMIQFSGTLHANSQKFVVMVDPAIAVDNNYPPYARGQELGVFIQNPDGTEYRGLVWPGYTVFPDWWHPNVTDYWHTLIVDWMNLLKLDGLWIDMNEPSSFCLGSCGSLGEPNPTVSPWMNNLTEQLRLHTLQESALNAMPTPQGETRNLLYPAYIINNGAGNLSEKTLAMHARHYGNISHYDLHNLYGHAEGYITREAIKKYNSSTRPFLLSRSTFAGSGQYMGHWTGDIMSSWDDLKTSVADVLSFQMYGISYSGADICGFVGNTTEELCTRWQSLGAFYPFARNHNGEGTIDQEPYLWESTAEATRRALAVRYALLPYFYTLFEESHRLGTGVWRPLIFEYPQFAADLAENDQQFLVGTDILVSPVLTQGESSVHAQFPPGLWYDWYNYTLMNSTSAKTVQIIDAQLTHIPVHIRGGAVMVTKSPRRLVTETYATAFHLLIALDQKQQAYGRLYMDDGHSLEPDRKSNVNFIYVNNTLVINGQFGYLDAESIGNITILHGGQDGASYSKATVFVNNTPGKVFNVTTYDTHVTLVTDGSLSLVQGYSIKFQ</sequence>
<dbReference type="OrthoDB" id="5839090at2759"/>
<dbReference type="SUPFAM" id="SSF51445">
    <property type="entry name" value="(Trans)glycosidases"/>
    <property type="match status" value="1"/>
</dbReference>
<evidence type="ECO:0000256" key="3">
    <source>
        <dbReference type="ARBA" id="ARBA00012741"/>
    </source>
</evidence>
<dbReference type="SUPFAM" id="SSF51011">
    <property type="entry name" value="Glycosyl hydrolase domain"/>
    <property type="match status" value="1"/>
</dbReference>
<dbReference type="PROSITE" id="PS00707">
    <property type="entry name" value="GLYCOSYL_HYDROL_F31_2"/>
    <property type="match status" value="1"/>
</dbReference>
<dbReference type="Pfam" id="PF13802">
    <property type="entry name" value="Gal_mutarotas_2"/>
    <property type="match status" value="1"/>
</dbReference>
<dbReference type="CDD" id="cd14752">
    <property type="entry name" value="GH31_N"/>
    <property type="match status" value="1"/>
</dbReference>
<evidence type="ECO:0000256" key="2">
    <source>
        <dbReference type="ARBA" id="ARBA00007806"/>
    </source>
</evidence>
<dbReference type="InterPro" id="IPR030459">
    <property type="entry name" value="Glyco_hydro_31_CS"/>
</dbReference>
<keyword evidence="4 11" id="KW-0732">Signal</keyword>
<dbReference type="InParanoid" id="S2J864"/>
<evidence type="ECO:0000256" key="11">
    <source>
        <dbReference type="SAM" id="SignalP"/>
    </source>
</evidence>
<dbReference type="STRING" id="1220926.S2J864"/>
<dbReference type="Proteomes" id="UP000014254">
    <property type="component" value="Unassembled WGS sequence"/>
</dbReference>
<evidence type="ECO:0000256" key="8">
    <source>
        <dbReference type="ARBA" id="ARBA00041343"/>
    </source>
</evidence>
<dbReference type="Pfam" id="PF21365">
    <property type="entry name" value="Glyco_hydro_31_3rd"/>
    <property type="match status" value="1"/>
</dbReference>
<dbReference type="SUPFAM" id="SSF74650">
    <property type="entry name" value="Galactose mutarotase-like"/>
    <property type="match status" value="1"/>
</dbReference>
<evidence type="ECO:0000256" key="7">
    <source>
        <dbReference type="ARBA" id="ARBA00023295"/>
    </source>
</evidence>
<evidence type="ECO:0000259" key="14">
    <source>
        <dbReference type="Pfam" id="PF21365"/>
    </source>
</evidence>
<protein>
    <recommendedName>
        <fullName evidence="3">alpha-glucosidase</fullName>
        <ecNumber evidence="3">3.2.1.20</ecNumber>
    </recommendedName>
    <alternativeName>
        <fullName evidence="8">Maltase</fullName>
    </alternativeName>
</protein>
<dbReference type="InterPro" id="IPR025887">
    <property type="entry name" value="Glyco_hydro_31_N_dom"/>
</dbReference>
<evidence type="ECO:0000256" key="1">
    <source>
        <dbReference type="ARBA" id="ARBA00001657"/>
    </source>
</evidence>
<dbReference type="InterPro" id="IPR011013">
    <property type="entry name" value="Gal_mutarotase_sf_dom"/>
</dbReference>
<feature type="domain" description="Glycosyl hydrolase family 31 C-terminal" evidence="14">
    <location>
        <begin position="683"/>
        <end position="772"/>
    </location>
</feature>
<dbReference type="Pfam" id="PF01055">
    <property type="entry name" value="Glyco_hydro_31_2nd"/>
    <property type="match status" value="1"/>
</dbReference>
<evidence type="ECO:0000256" key="10">
    <source>
        <dbReference type="SAM" id="MobiDB-lite"/>
    </source>
</evidence>
<dbReference type="VEuPathDB" id="FungiDB:HMPREF1544_07416"/>
<evidence type="ECO:0000259" key="13">
    <source>
        <dbReference type="Pfam" id="PF13802"/>
    </source>
</evidence>
<keyword evidence="6" id="KW-0325">Glycoprotein</keyword>
<keyword evidence="5 9" id="KW-0378">Hydrolase</keyword>
<dbReference type="AlphaFoldDB" id="S2J864"/>
<dbReference type="FunCoup" id="S2J864">
    <property type="interactions" value="59"/>
</dbReference>
<keyword evidence="7 9" id="KW-0326">Glycosidase</keyword>
<evidence type="ECO:0000259" key="12">
    <source>
        <dbReference type="Pfam" id="PF01055"/>
    </source>
</evidence>
<evidence type="ECO:0000313" key="16">
    <source>
        <dbReference type="Proteomes" id="UP000014254"/>
    </source>
</evidence>
<dbReference type="InterPro" id="IPR048395">
    <property type="entry name" value="Glyco_hydro_31_C"/>
</dbReference>
<dbReference type="Gene3D" id="2.60.40.1760">
    <property type="entry name" value="glycosyl hydrolase (family 31)"/>
    <property type="match status" value="1"/>
</dbReference>
<comment type="catalytic activity">
    <reaction evidence="1">
        <text>Hydrolysis of terminal, non-reducing (1-&gt;4)-linked alpha-D-glucose residues with release of alpha-D-glucose.</text>
        <dbReference type="EC" id="3.2.1.20"/>
    </reaction>
</comment>
<dbReference type="eggNOG" id="KOG1065">
    <property type="taxonomic scope" value="Eukaryota"/>
</dbReference>
<keyword evidence="16" id="KW-1185">Reference proteome</keyword>
<reference evidence="16" key="1">
    <citation type="submission" date="2013-05" db="EMBL/GenBank/DDBJ databases">
        <title>The Genome sequence of Mucor circinelloides f. circinelloides 1006PhL.</title>
        <authorList>
            <consortium name="The Broad Institute Genomics Platform"/>
            <person name="Cuomo C."/>
            <person name="Earl A."/>
            <person name="Findley K."/>
            <person name="Lee S.C."/>
            <person name="Walker B."/>
            <person name="Young S."/>
            <person name="Zeng Q."/>
            <person name="Gargeya S."/>
            <person name="Fitzgerald M."/>
            <person name="Haas B."/>
            <person name="Abouelleil A."/>
            <person name="Allen A.W."/>
            <person name="Alvarado L."/>
            <person name="Arachchi H.M."/>
            <person name="Berlin A.M."/>
            <person name="Chapman S.B."/>
            <person name="Gainer-Dewar J."/>
            <person name="Goldberg J."/>
            <person name="Griggs A."/>
            <person name="Gujja S."/>
            <person name="Hansen M."/>
            <person name="Howarth C."/>
            <person name="Imamovic A."/>
            <person name="Ireland A."/>
            <person name="Larimer J."/>
            <person name="McCowan C."/>
            <person name="Murphy C."/>
            <person name="Pearson M."/>
            <person name="Poon T.W."/>
            <person name="Priest M."/>
            <person name="Roberts A."/>
            <person name="Saif S."/>
            <person name="Shea T."/>
            <person name="Sisk P."/>
            <person name="Sykes S."/>
            <person name="Wortman J."/>
            <person name="Nusbaum C."/>
            <person name="Birren B."/>
        </authorList>
    </citation>
    <scope>NUCLEOTIDE SEQUENCE [LARGE SCALE GENOMIC DNA]</scope>
    <source>
        <strain evidence="16">1006PhL</strain>
    </source>
</reference>
<feature type="signal peptide" evidence="11">
    <location>
        <begin position="1"/>
        <end position="17"/>
    </location>
</feature>
<dbReference type="GO" id="GO:0005975">
    <property type="term" value="P:carbohydrate metabolic process"/>
    <property type="evidence" value="ECO:0007669"/>
    <property type="project" value="InterPro"/>
</dbReference>
<name>S2J864_MUCC1</name>
<dbReference type="InterPro" id="IPR013780">
    <property type="entry name" value="Glyco_hydro_b"/>
</dbReference>
<dbReference type="GO" id="GO:0030246">
    <property type="term" value="F:carbohydrate binding"/>
    <property type="evidence" value="ECO:0007669"/>
    <property type="project" value="InterPro"/>
</dbReference>
<dbReference type="InterPro" id="IPR000322">
    <property type="entry name" value="Glyco_hydro_31_TIM"/>
</dbReference>
<dbReference type="PANTHER" id="PTHR22762:SF133">
    <property type="entry name" value="P-TYPE DOMAIN-CONTAINING PROTEIN"/>
    <property type="match status" value="1"/>
</dbReference>
<feature type="region of interest" description="Disordered" evidence="10">
    <location>
        <begin position="113"/>
        <end position="134"/>
    </location>
</feature>
<comment type="similarity">
    <text evidence="2 9">Belongs to the glycosyl hydrolase 31 family.</text>
</comment>
<gene>
    <name evidence="15" type="ORF">HMPREF1544_07416</name>
</gene>
<dbReference type="Gene3D" id="2.60.40.1180">
    <property type="entry name" value="Golgi alpha-mannosidase II"/>
    <property type="match status" value="2"/>
</dbReference>
<evidence type="ECO:0000256" key="4">
    <source>
        <dbReference type="ARBA" id="ARBA00022729"/>
    </source>
</evidence>
<dbReference type="InterPro" id="IPR030458">
    <property type="entry name" value="Glyco_hydro_31_AS"/>
</dbReference>
<dbReference type="CDD" id="cd06602">
    <property type="entry name" value="GH31_MGAM_SI_GAA"/>
    <property type="match status" value="1"/>
</dbReference>
<dbReference type="GO" id="GO:0090599">
    <property type="term" value="F:alpha-glucosidase activity"/>
    <property type="evidence" value="ECO:0007669"/>
    <property type="project" value="UniProtKB-ARBA"/>
</dbReference>
<evidence type="ECO:0000313" key="15">
    <source>
        <dbReference type="EMBL" id="EPB85834.1"/>
    </source>
</evidence>
<evidence type="ECO:0000256" key="5">
    <source>
        <dbReference type="ARBA" id="ARBA00022801"/>
    </source>
</evidence>
<evidence type="ECO:0000256" key="9">
    <source>
        <dbReference type="RuleBase" id="RU361185"/>
    </source>
</evidence>
<organism evidence="15 16">
    <name type="scientific">Mucor circinelloides f. circinelloides (strain 1006PhL)</name>
    <name type="common">Mucormycosis agent</name>
    <name type="synonym">Calyptromyces circinelloides</name>
    <dbReference type="NCBI Taxonomy" id="1220926"/>
    <lineage>
        <taxon>Eukaryota</taxon>
        <taxon>Fungi</taxon>
        <taxon>Fungi incertae sedis</taxon>
        <taxon>Mucoromycota</taxon>
        <taxon>Mucoromycotina</taxon>
        <taxon>Mucoromycetes</taxon>
        <taxon>Mucorales</taxon>
        <taxon>Mucorineae</taxon>
        <taxon>Mucoraceae</taxon>
        <taxon>Mucor</taxon>
    </lineage>
</organism>
<dbReference type="EC" id="3.2.1.20" evidence="3"/>
<proteinExistence type="inferred from homology"/>
<dbReference type="OMA" id="GEKWYDW"/>
<dbReference type="EMBL" id="KE124003">
    <property type="protein sequence ID" value="EPB85834.1"/>
    <property type="molecule type" value="Genomic_DNA"/>
</dbReference>
<dbReference type="Gene3D" id="3.20.20.80">
    <property type="entry name" value="Glycosidases"/>
    <property type="match status" value="1"/>
</dbReference>
<dbReference type="InterPro" id="IPR017853">
    <property type="entry name" value="GH"/>
</dbReference>
<accession>S2J864</accession>
<feature type="chain" id="PRO_5004497298" description="alpha-glucosidase" evidence="11">
    <location>
        <begin position="18"/>
        <end position="903"/>
    </location>
</feature>
<dbReference type="PROSITE" id="PS00129">
    <property type="entry name" value="GLYCOSYL_HYDROL_F31_1"/>
    <property type="match status" value="1"/>
</dbReference>